<accession>A0A2Z7C6T6</accession>
<proteinExistence type="predicted"/>
<dbReference type="AlphaFoldDB" id="A0A2Z7C6T6"/>
<reference evidence="1 2" key="1">
    <citation type="journal article" date="2015" name="Proc. Natl. Acad. Sci. U.S.A.">
        <title>The resurrection genome of Boea hygrometrica: A blueprint for survival of dehydration.</title>
        <authorList>
            <person name="Xiao L."/>
            <person name="Yang G."/>
            <person name="Zhang L."/>
            <person name="Yang X."/>
            <person name="Zhao S."/>
            <person name="Ji Z."/>
            <person name="Zhou Q."/>
            <person name="Hu M."/>
            <person name="Wang Y."/>
            <person name="Chen M."/>
            <person name="Xu Y."/>
            <person name="Jin H."/>
            <person name="Xiao X."/>
            <person name="Hu G."/>
            <person name="Bao F."/>
            <person name="Hu Y."/>
            <person name="Wan P."/>
            <person name="Li L."/>
            <person name="Deng X."/>
            <person name="Kuang T."/>
            <person name="Xiang C."/>
            <person name="Zhu J.K."/>
            <person name="Oliver M.J."/>
            <person name="He Y."/>
        </authorList>
    </citation>
    <scope>NUCLEOTIDE SEQUENCE [LARGE SCALE GENOMIC DNA]</scope>
    <source>
        <strain evidence="2">cv. XS01</strain>
    </source>
</reference>
<evidence type="ECO:0000313" key="1">
    <source>
        <dbReference type="EMBL" id="KZV39985.1"/>
    </source>
</evidence>
<organism evidence="1 2">
    <name type="scientific">Dorcoceras hygrometricum</name>
    <dbReference type="NCBI Taxonomy" id="472368"/>
    <lineage>
        <taxon>Eukaryota</taxon>
        <taxon>Viridiplantae</taxon>
        <taxon>Streptophyta</taxon>
        <taxon>Embryophyta</taxon>
        <taxon>Tracheophyta</taxon>
        <taxon>Spermatophyta</taxon>
        <taxon>Magnoliopsida</taxon>
        <taxon>eudicotyledons</taxon>
        <taxon>Gunneridae</taxon>
        <taxon>Pentapetalae</taxon>
        <taxon>asterids</taxon>
        <taxon>lamiids</taxon>
        <taxon>Lamiales</taxon>
        <taxon>Gesneriaceae</taxon>
        <taxon>Didymocarpoideae</taxon>
        <taxon>Trichosporeae</taxon>
        <taxon>Loxocarpinae</taxon>
        <taxon>Dorcoceras</taxon>
    </lineage>
</organism>
<sequence length="111" mass="12104">MISSGLLMQADEGTLILVVDLIRRFYRRLPTRASFPVILVGARRLDASKADEGTLLLVVDLIRRFYRRLPTRASFPVILVGARRLDASKGCWPPAAAASANPTVSAAEAPE</sequence>
<evidence type="ECO:0000313" key="2">
    <source>
        <dbReference type="Proteomes" id="UP000250235"/>
    </source>
</evidence>
<dbReference type="EMBL" id="KV000850">
    <property type="protein sequence ID" value="KZV39985.1"/>
    <property type="molecule type" value="Genomic_DNA"/>
</dbReference>
<keyword evidence="2" id="KW-1185">Reference proteome</keyword>
<name>A0A2Z7C6T6_9LAMI</name>
<protein>
    <submittedName>
        <fullName evidence="1">TMV resistance protein N-like</fullName>
    </submittedName>
</protein>
<gene>
    <name evidence="1" type="ORF">F511_21044</name>
</gene>
<dbReference type="Proteomes" id="UP000250235">
    <property type="component" value="Unassembled WGS sequence"/>
</dbReference>